<protein>
    <submittedName>
        <fullName evidence="2">Uncharacterized protein</fullName>
    </submittedName>
</protein>
<dbReference type="InParanoid" id="A0A1D3D989"/>
<name>A0A1D3D989_9EIME</name>
<dbReference type="VEuPathDB" id="ToxoDB:cyc_08604"/>
<dbReference type="Proteomes" id="UP000095192">
    <property type="component" value="Unassembled WGS sequence"/>
</dbReference>
<keyword evidence="3" id="KW-1185">Reference proteome</keyword>
<feature type="compositionally biased region" description="Basic and acidic residues" evidence="1">
    <location>
        <begin position="74"/>
        <end position="89"/>
    </location>
</feature>
<evidence type="ECO:0000313" key="2">
    <source>
        <dbReference type="EMBL" id="OEH80017.1"/>
    </source>
</evidence>
<comment type="caution">
    <text evidence="2">The sequence shown here is derived from an EMBL/GenBank/DDBJ whole genome shotgun (WGS) entry which is preliminary data.</text>
</comment>
<sequence>MPVCSRGAVCAGSASEQDGGKTAVAAAREGEKAASKSVPFGGPFGEAAATEEVDEAAPGRGGSSLAVGGAPASRESRLSKPEKEHSWGI</sequence>
<gene>
    <name evidence="2" type="ORF">cyc_08604</name>
</gene>
<accession>A0A1D3D989</accession>
<dbReference type="AlphaFoldDB" id="A0A1D3D989"/>
<evidence type="ECO:0000313" key="3">
    <source>
        <dbReference type="Proteomes" id="UP000095192"/>
    </source>
</evidence>
<feature type="region of interest" description="Disordered" evidence="1">
    <location>
        <begin position="1"/>
        <end position="89"/>
    </location>
</feature>
<reference evidence="2 3" key="1">
    <citation type="journal article" date="2016" name="BMC Genomics">
        <title>Comparative genomics reveals Cyclospora cayetanensis possesses coccidia-like metabolism and invasion components but unique surface antigens.</title>
        <authorList>
            <person name="Liu S."/>
            <person name="Wang L."/>
            <person name="Zheng H."/>
            <person name="Xu Z."/>
            <person name="Roellig D.M."/>
            <person name="Li N."/>
            <person name="Frace M.A."/>
            <person name="Tang K."/>
            <person name="Arrowood M.J."/>
            <person name="Moss D.M."/>
            <person name="Zhang L."/>
            <person name="Feng Y."/>
            <person name="Xiao L."/>
        </authorList>
    </citation>
    <scope>NUCLEOTIDE SEQUENCE [LARGE SCALE GENOMIC DNA]</scope>
    <source>
        <strain evidence="2 3">CHN_HEN01</strain>
    </source>
</reference>
<proteinExistence type="predicted"/>
<organism evidence="2 3">
    <name type="scientific">Cyclospora cayetanensis</name>
    <dbReference type="NCBI Taxonomy" id="88456"/>
    <lineage>
        <taxon>Eukaryota</taxon>
        <taxon>Sar</taxon>
        <taxon>Alveolata</taxon>
        <taxon>Apicomplexa</taxon>
        <taxon>Conoidasida</taxon>
        <taxon>Coccidia</taxon>
        <taxon>Eucoccidiorida</taxon>
        <taxon>Eimeriorina</taxon>
        <taxon>Eimeriidae</taxon>
        <taxon>Cyclospora</taxon>
    </lineage>
</organism>
<dbReference type="EMBL" id="JROU02000211">
    <property type="protein sequence ID" value="OEH80017.1"/>
    <property type="molecule type" value="Genomic_DNA"/>
</dbReference>
<evidence type="ECO:0000256" key="1">
    <source>
        <dbReference type="SAM" id="MobiDB-lite"/>
    </source>
</evidence>